<dbReference type="EMBL" id="DYUD01000010">
    <property type="protein sequence ID" value="HJG88355.1"/>
    <property type="molecule type" value="Genomic_DNA"/>
</dbReference>
<comment type="caution">
    <text evidence="1">The sequence shown here is derived from an EMBL/GenBank/DDBJ whole genome shotgun (WGS) entry which is preliminary data.</text>
</comment>
<reference evidence="1" key="1">
    <citation type="journal article" date="2021" name="PeerJ">
        <title>Extensive microbial diversity within the chicken gut microbiome revealed by metagenomics and culture.</title>
        <authorList>
            <person name="Gilroy R."/>
            <person name="Ravi A."/>
            <person name="Getino M."/>
            <person name="Pursley I."/>
            <person name="Horton D.L."/>
            <person name="Alikhan N.F."/>
            <person name="Baker D."/>
            <person name="Gharbi K."/>
            <person name="Hall N."/>
            <person name="Watson M."/>
            <person name="Adriaenssens E.M."/>
            <person name="Foster-Nyarko E."/>
            <person name="Jarju S."/>
            <person name="Secka A."/>
            <person name="Antonio M."/>
            <person name="Oren A."/>
            <person name="Chaudhuri R.R."/>
            <person name="La Ragione R."/>
            <person name="Hildebrand F."/>
            <person name="Pallen M.J."/>
        </authorList>
    </citation>
    <scope>NUCLEOTIDE SEQUENCE</scope>
    <source>
        <strain evidence="1">CHK121-7720</strain>
    </source>
</reference>
<evidence type="ECO:0000313" key="1">
    <source>
        <dbReference type="EMBL" id="HJG88355.1"/>
    </source>
</evidence>
<sequence length="345" mass="38201">MKHLCKISSWAIGLLAVATLVGCSKEQSELSIEDIQGKATIVGSLSYNKGQAFSNNQFSELLSPAAGVKVSIKVSNASLDPNGSAQGYTTYETTTDAEGKYSIEIPAVDNTNIIISPASFMGTRTLVVDWENNAPVMETEEVVYNITGIQATVSPGEILVKDQMYSYSPRTFVESFGEMETLKGKIGISRLYQSNTQRYWGAKAGINVRITVTYNYTETLPNGGTGDMVRLFGATTDESGNFTINIPVKAKGETLKYLEIEPVSFYETSFRHFDANGDEESLEGVYAQLNSYNYPGFYSNYTFPEFEEIENIVYAVMSFNENKDNGYGEDSMWRNITVWGTRSFE</sequence>
<name>A0A921STX1_9BACT</name>
<reference evidence="1" key="2">
    <citation type="submission" date="2021-09" db="EMBL/GenBank/DDBJ databases">
        <authorList>
            <person name="Gilroy R."/>
        </authorList>
    </citation>
    <scope>NUCLEOTIDE SEQUENCE</scope>
    <source>
        <strain evidence="1">CHK121-7720</strain>
    </source>
</reference>
<dbReference type="PROSITE" id="PS51257">
    <property type="entry name" value="PROKAR_LIPOPROTEIN"/>
    <property type="match status" value="1"/>
</dbReference>
<organism evidence="1 2">
    <name type="scientific">Barnesiella viscericola</name>
    <dbReference type="NCBI Taxonomy" id="397865"/>
    <lineage>
        <taxon>Bacteria</taxon>
        <taxon>Pseudomonadati</taxon>
        <taxon>Bacteroidota</taxon>
        <taxon>Bacteroidia</taxon>
        <taxon>Bacteroidales</taxon>
        <taxon>Barnesiellaceae</taxon>
        <taxon>Barnesiella</taxon>
    </lineage>
</organism>
<dbReference type="RefSeq" id="WP_273305409.1">
    <property type="nucleotide sequence ID" value="NZ_DYUD01000010.1"/>
</dbReference>
<protein>
    <submittedName>
        <fullName evidence="1">Pollen Ole e 1 allergen/extensin family protein</fullName>
    </submittedName>
</protein>
<dbReference type="AlphaFoldDB" id="A0A921STX1"/>
<evidence type="ECO:0000313" key="2">
    <source>
        <dbReference type="Proteomes" id="UP000757103"/>
    </source>
</evidence>
<accession>A0A921STX1</accession>
<proteinExistence type="predicted"/>
<gene>
    <name evidence="1" type="ORF">K8U91_02610</name>
</gene>
<dbReference type="Proteomes" id="UP000757103">
    <property type="component" value="Unassembled WGS sequence"/>
</dbReference>